<name>A0A0F3GVG2_9BACT</name>
<reference evidence="2 3" key="1">
    <citation type="submission" date="2015-02" db="EMBL/GenBank/DDBJ databases">
        <title>Single-cell genomics of uncultivated deep-branching MTB reveals a conserved set of magnetosome genes.</title>
        <authorList>
            <person name="Kolinko S."/>
            <person name="Richter M."/>
            <person name="Glockner F.O."/>
            <person name="Brachmann A."/>
            <person name="Schuler D."/>
        </authorList>
    </citation>
    <scope>NUCLEOTIDE SEQUENCE [LARGE SCALE GENOMIC DNA]</scope>
    <source>
        <strain evidence="2">TM-1</strain>
    </source>
</reference>
<evidence type="ECO:0000313" key="2">
    <source>
        <dbReference type="EMBL" id="KJU84673.1"/>
    </source>
</evidence>
<organism evidence="2 3">
    <name type="scientific">Candidatus Magnetobacterium bavaricum</name>
    <dbReference type="NCBI Taxonomy" id="29290"/>
    <lineage>
        <taxon>Bacteria</taxon>
        <taxon>Pseudomonadati</taxon>
        <taxon>Nitrospirota</taxon>
        <taxon>Thermodesulfovibrionia</taxon>
        <taxon>Thermodesulfovibrionales</taxon>
        <taxon>Candidatus Magnetobacteriaceae</taxon>
        <taxon>Candidatus Magnetobacterium</taxon>
    </lineage>
</organism>
<feature type="region of interest" description="Disordered" evidence="1">
    <location>
        <begin position="1"/>
        <end position="60"/>
    </location>
</feature>
<evidence type="ECO:0000256" key="1">
    <source>
        <dbReference type="SAM" id="MobiDB-lite"/>
    </source>
</evidence>
<sequence>MWQGRPTPLSRGVAAPPLRENRDPPPPLSFSSPRKERDEVQSCRSRSHLPRPERSSLDPF</sequence>
<gene>
    <name evidence="2" type="ORF">MBAV_003135</name>
</gene>
<evidence type="ECO:0000313" key="3">
    <source>
        <dbReference type="Proteomes" id="UP000033423"/>
    </source>
</evidence>
<dbReference type="Proteomes" id="UP000033423">
    <property type="component" value="Unassembled WGS sequence"/>
</dbReference>
<dbReference type="EMBL" id="LACI01001340">
    <property type="protein sequence ID" value="KJU84673.1"/>
    <property type="molecule type" value="Genomic_DNA"/>
</dbReference>
<feature type="compositionally biased region" description="Basic and acidic residues" evidence="1">
    <location>
        <begin position="50"/>
        <end position="60"/>
    </location>
</feature>
<comment type="caution">
    <text evidence="2">The sequence shown here is derived from an EMBL/GenBank/DDBJ whole genome shotgun (WGS) entry which is preliminary data.</text>
</comment>
<keyword evidence="3" id="KW-1185">Reference proteome</keyword>
<accession>A0A0F3GVG2</accession>
<dbReference type="AlphaFoldDB" id="A0A0F3GVG2"/>
<proteinExistence type="predicted"/>
<protein>
    <submittedName>
        <fullName evidence="2">Uncharacterized protein</fullName>
    </submittedName>
</protein>